<gene>
    <name evidence="3" type="ORF">JD276_01380</name>
</gene>
<evidence type="ECO:0000256" key="1">
    <source>
        <dbReference type="SAM" id="Phobius"/>
    </source>
</evidence>
<keyword evidence="4" id="KW-1185">Reference proteome</keyword>
<accession>A0A934Q3G5</accession>
<evidence type="ECO:0000256" key="2">
    <source>
        <dbReference type="SAM" id="SignalP"/>
    </source>
</evidence>
<feature type="transmembrane region" description="Helical" evidence="1">
    <location>
        <begin position="413"/>
        <end position="433"/>
    </location>
</feature>
<proteinExistence type="predicted"/>
<dbReference type="AlphaFoldDB" id="A0A934Q3G5"/>
<dbReference type="InterPro" id="IPR018674">
    <property type="entry name" value="DUF2142_membrane"/>
</dbReference>
<evidence type="ECO:0000313" key="3">
    <source>
        <dbReference type="EMBL" id="MBK0417689.1"/>
    </source>
</evidence>
<keyword evidence="1" id="KW-0472">Membrane</keyword>
<keyword evidence="2" id="KW-0732">Signal</keyword>
<feature type="transmembrane region" description="Helical" evidence="1">
    <location>
        <begin position="466"/>
        <end position="487"/>
    </location>
</feature>
<feature type="transmembrane region" description="Helical" evidence="1">
    <location>
        <begin position="179"/>
        <end position="198"/>
    </location>
</feature>
<keyword evidence="1" id="KW-0812">Transmembrane</keyword>
<feature type="transmembrane region" description="Helical" evidence="1">
    <location>
        <begin position="227"/>
        <end position="243"/>
    </location>
</feature>
<feature type="transmembrane region" description="Helical" evidence="1">
    <location>
        <begin position="390"/>
        <end position="406"/>
    </location>
</feature>
<feature type="transmembrane region" description="Helical" evidence="1">
    <location>
        <begin position="250"/>
        <end position="268"/>
    </location>
</feature>
<dbReference type="Proteomes" id="UP000608530">
    <property type="component" value="Unassembled WGS sequence"/>
</dbReference>
<organism evidence="3 4">
    <name type="scientific">Leucobacter chromiisoli</name>
    <dbReference type="NCBI Taxonomy" id="2796471"/>
    <lineage>
        <taxon>Bacteria</taxon>
        <taxon>Bacillati</taxon>
        <taxon>Actinomycetota</taxon>
        <taxon>Actinomycetes</taxon>
        <taxon>Micrococcales</taxon>
        <taxon>Microbacteriaceae</taxon>
        <taxon>Leucobacter</taxon>
    </lineage>
</organism>
<feature type="chain" id="PRO_5037496841" evidence="2">
    <location>
        <begin position="35"/>
        <end position="519"/>
    </location>
</feature>
<reference evidence="3" key="1">
    <citation type="submission" date="2020-12" db="EMBL/GenBank/DDBJ databases">
        <title>Leucobacter sp. CAS1, isolated from Chromium sludge.</title>
        <authorList>
            <person name="Xu Z."/>
        </authorList>
    </citation>
    <scope>NUCLEOTIDE SEQUENCE</scope>
    <source>
        <strain evidence="3">CSA1</strain>
    </source>
</reference>
<dbReference type="EMBL" id="JAEHOH010000001">
    <property type="protein sequence ID" value="MBK0417689.1"/>
    <property type="molecule type" value="Genomic_DNA"/>
</dbReference>
<name>A0A934Q3G5_9MICO</name>
<feature type="transmembrane region" description="Helical" evidence="1">
    <location>
        <begin position="358"/>
        <end position="378"/>
    </location>
</feature>
<protein>
    <submittedName>
        <fullName evidence="3">DUF2142 domain-containing protein</fullName>
    </submittedName>
</protein>
<comment type="caution">
    <text evidence="3">The sequence shown here is derived from an EMBL/GenBank/DDBJ whole genome shotgun (WGS) entry which is preliminary data.</text>
</comment>
<dbReference type="Pfam" id="PF09913">
    <property type="entry name" value="DUF2142"/>
    <property type="match status" value="1"/>
</dbReference>
<dbReference type="RefSeq" id="WP_200112997.1">
    <property type="nucleotide sequence ID" value="NZ_JAEHOH010000001.1"/>
</dbReference>
<sequence length="519" mass="55616">MKSSRWKRIAATLALGLLAFVGLGSWAVASPVGAAPDDDFHLVSIWCSWGDRDGLCAPGDTELERTVSEQLKRSAECYAFDSDQAACELPADRTLSTPRGNFSGIYPPVFYTAMGAFASPDVTVSTMLMRLANGALFVGAVTAVLLLSRPGQRGPLIWSSVVTLVPLGVFIIPSVNPSSWAVIAGLTVWAATTAYFTATSRKRRIALAILAVLLVIMGAGARGDAAVYVSFAAVVAAILSYRPSKEWFRLAVLPLILIVVGATFFLSAGQATGVATSGVATQSSPGAVDTAEVVEASPLSQMFQNLRELPWLWSGNLGTWGLGWFDTMMPPLVWTAMLGMFCAVLFAGLRSMDWRKGLALSLSLLALIAIPLYVLYGMGAAVGDEVQPRYLMPLMLVFAGVALHGASRDDLGLTWVQAAVVFFTVTVANSLALHTNLRRYITGLDYLGFNLNHNMEWWWSIPVQPMTVWFIGSASFALLMLGLYLLLFSRQGREIMRGSEAVAGEAVIAKPVGTAEAAR</sequence>
<keyword evidence="1" id="KW-1133">Transmembrane helix</keyword>
<feature type="transmembrane region" description="Helical" evidence="1">
    <location>
        <begin position="155"/>
        <end position="173"/>
    </location>
</feature>
<evidence type="ECO:0000313" key="4">
    <source>
        <dbReference type="Proteomes" id="UP000608530"/>
    </source>
</evidence>
<feature type="transmembrane region" description="Helical" evidence="1">
    <location>
        <begin position="127"/>
        <end position="148"/>
    </location>
</feature>
<feature type="transmembrane region" description="Helical" evidence="1">
    <location>
        <begin position="205"/>
        <end position="221"/>
    </location>
</feature>
<feature type="signal peptide" evidence="2">
    <location>
        <begin position="1"/>
        <end position="34"/>
    </location>
</feature>
<feature type="transmembrane region" description="Helical" evidence="1">
    <location>
        <begin position="332"/>
        <end position="349"/>
    </location>
</feature>